<accession>A0A4Q6XIK0</accession>
<dbReference type="AlphaFoldDB" id="A0A4Q6XIK0"/>
<dbReference type="Gene3D" id="2.60.120.280">
    <property type="entry name" value="Regulatory protein AraC"/>
    <property type="match status" value="1"/>
</dbReference>
<dbReference type="Pfam" id="PF12833">
    <property type="entry name" value="HTH_18"/>
    <property type="match status" value="1"/>
</dbReference>
<dbReference type="Pfam" id="PF02311">
    <property type="entry name" value="AraC_binding"/>
    <property type="match status" value="1"/>
</dbReference>
<dbReference type="InterPro" id="IPR018060">
    <property type="entry name" value="HTH_AraC"/>
</dbReference>
<dbReference type="PROSITE" id="PS01124">
    <property type="entry name" value="HTH_ARAC_FAMILY_2"/>
    <property type="match status" value="1"/>
</dbReference>
<dbReference type="OrthoDB" id="9809670at2"/>
<dbReference type="SMART" id="SM00342">
    <property type="entry name" value="HTH_ARAC"/>
    <property type="match status" value="1"/>
</dbReference>
<reference evidence="5 6" key="1">
    <citation type="submission" date="2019-02" db="EMBL/GenBank/DDBJ databases">
        <authorList>
            <person name="Li Y."/>
        </authorList>
    </citation>
    <scope>NUCLEOTIDE SEQUENCE [LARGE SCALE GENOMIC DNA]</scope>
    <source>
        <strain evidence="5 6">30C10-4-7</strain>
    </source>
</reference>
<dbReference type="SUPFAM" id="SSF46689">
    <property type="entry name" value="Homeodomain-like"/>
    <property type="match status" value="2"/>
</dbReference>
<dbReference type="InterPro" id="IPR037923">
    <property type="entry name" value="HTH-like"/>
</dbReference>
<name>A0A4Q6XIK0_9SPHI</name>
<feature type="domain" description="HTH araC/xylS-type" evidence="4">
    <location>
        <begin position="193"/>
        <end position="291"/>
    </location>
</feature>
<sequence length="298" mass="34588">MESYTKYLPLSGEDRMWGASVLHVGCGTIKPSAVYPAPDRHPAPYIFNWHQGRLLDEYQLIYITHGKGSFQSDSVSLTTVTAGTVLLLFPGEWHSYIPDREVGWCEYWVGFDGTMVDELMKKGVFDRNQPVLQIGMQSQMIYAFENIMEHTKYEYTGYQALVSGAVIYLLGMLQMAIRQQRLKYEGLHDEIITKTKVLLRESIFEQISMESITDHLDISYATLRKLFKKYTGLSMKQYSIQLKIDYAKNMLTYSDKNIKEIAYELHFDSIQHFSKQFKEKVGIPPREYEKILHNKKVS</sequence>
<dbReference type="GO" id="GO:0003700">
    <property type="term" value="F:DNA-binding transcription factor activity"/>
    <property type="evidence" value="ECO:0007669"/>
    <property type="project" value="InterPro"/>
</dbReference>
<dbReference type="RefSeq" id="WP_130141747.1">
    <property type="nucleotide sequence ID" value="NZ_SGIT01000002.1"/>
</dbReference>
<evidence type="ECO:0000256" key="2">
    <source>
        <dbReference type="ARBA" id="ARBA00023125"/>
    </source>
</evidence>
<dbReference type="GO" id="GO:0043565">
    <property type="term" value="F:sequence-specific DNA binding"/>
    <property type="evidence" value="ECO:0007669"/>
    <property type="project" value="InterPro"/>
</dbReference>
<proteinExistence type="predicted"/>
<dbReference type="Proteomes" id="UP000292855">
    <property type="component" value="Unassembled WGS sequence"/>
</dbReference>
<dbReference type="Gene3D" id="1.10.10.60">
    <property type="entry name" value="Homeodomain-like"/>
    <property type="match status" value="1"/>
</dbReference>
<keyword evidence="1" id="KW-0805">Transcription regulation</keyword>
<evidence type="ECO:0000313" key="5">
    <source>
        <dbReference type="EMBL" id="RZF59830.1"/>
    </source>
</evidence>
<protein>
    <submittedName>
        <fullName evidence="5">AraC family transcriptional regulator</fullName>
    </submittedName>
</protein>
<dbReference type="PANTHER" id="PTHR43280">
    <property type="entry name" value="ARAC-FAMILY TRANSCRIPTIONAL REGULATOR"/>
    <property type="match status" value="1"/>
</dbReference>
<evidence type="ECO:0000256" key="1">
    <source>
        <dbReference type="ARBA" id="ARBA00023015"/>
    </source>
</evidence>
<keyword evidence="3" id="KW-0804">Transcription</keyword>
<evidence type="ECO:0000313" key="6">
    <source>
        <dbReference type="Proteomes" id="UP000292855"/>
    </source>
</evidence>
<keyword evidence="2" id="KW-0238">DNA-binding</keyword>
<evidence type="ECO:0000259" key="4">
    <source>
        <dbReference type="PROSITE" id="PS01124"/>
    </source>
</evidence>
<comment type="caution">
    <text evidence="5">The sequence shown here is derived from an EMBL/GenBank/DDBJ whole genome shotgun (WGS) entry which is preliminary data.</text>
</comment>
<organism evidence="5 6">
    <name type="scientific">Sphingobacterium corticibacterium</name>
    <dbReference type="NCBI Taxonomy" id="2484746"/>
    <lineage>
        <taxon>Bacteria</taxon>
        <taxon>Pseudomonadati</taxon>
        <taxon>Bacteroidota</taxon>
        <taxon>Sphingobacteriia</taxon>
        <taxon>Sphingobacteriales</taxon>
        <taxon>Sphingobacteriaceae</taxon>
        <taxon>Sphingobacterium</taxon>
    </lineage>
</organism>
<dbReference type="EMBL" id="SGIT01000002">
    <property type="protein sequence ID" value="RZF59830.1"/>
    <property type="molecule type" value="Genomic_DNA"/>
</dbReference>
<dbReference type="InterPro" id="IPR009057">
    <property type="entry name" value="Homeodomain-like_sf"/>
</dbReference>
<dbReference type="SUPFAM" id="SSF51215">
    <property type="entry name" value="Regulatory protein AraC"/>
    <property type="match status" value="1"/>
</dbReference>
<evidence type="ECO:0000256" key="3">
    <source>
        <dbReference type="ARBA" id="ARBA00023163"/>
    </source>
</evidence>
<keyword evidence="6" id="KW-1185">Reference proteome</keyword>
<dbReference type="PANTHER" id="PTHR43280:SF30">
    <property type="entry name" value="MMSAB OPERON REGULATORY PROTEIN"/>
    <property type="match status" value="1"/>
</dbReference>
<gene>
    <name evidence="5" type="ORF">EWE74_11855</name>
</gene>
<dbReference type="InterPro" id="IPR003313">
    <property type="entry name" value="AraC-bd"/>
</dbReference>